<dbReference type="InterPro" id="IPR002677">
    <property type="entry name" value="Ribosomal_bL32"/>
</dbReference>
<evidence type="ECO:0000313" key="9">
    <source>
        <dbReference type="Proteomes" id="UP000664169"/>
    </source>
</evidence>
<evidence type="ECO:0000313" key="8">
    <source>
        <dbReference type="EMBL" id="CAF9908668.1"/>
    </source>
</evidence>
<dbReference type="PANTHER" id="PTHR21026">
    <property type="entry name" value="39S RIBOSOMAL PROTEIN L32, MITOCHONDRIAL"/>
    <property type="match status" value="1"/>
</dbReference>
<sequence>MALSLRSMASQSILSGALRQTTLGQFRTASPSFLIRGFLAQLLPTSLLPWISIQLPTLGSIWDSILKAVPKKKTSHRKKRQRFLAGKALKDVTSLNKCSGCGNVKKAHHLCPYCVREIKDMWNGRGTVEVEAQRKEAREEAMKDWLTVPQRREANRETRR</sequence>
<accession>A0A8H3EQK0</accession>
<protein>
    <recommendedName>
        <fullName evidence="7">Large ribosomal subunit protein bL32m</fullName>
    </recommendedName>
</protein>
<keyword evidence="4" id="KW-0689">Ribosomal protein</keyword>
<name>A0A8H3EQK0_9LECA</name>
<reference evidence="8" key="1">
    <citation type="submission" date="2021-03" db="EMBL/GenBank/DDBJ databases">
        <authorList>
            <person name="Tagirdzhanova G."/>
        </authorList>
    </citation>
    <scope>NUCLEOTIDE SEQUENCE</scope>
</reference>
<dbReference type="NCBIfam" id="TIGR01031">
    <property type="entry name" value="rpmF_bact"/>
    <property type="match status" value="1"/>
</dbReference>
<evidence type="ECO:0000256" key="3">
    <source>
        <dbReference type="ARBA" id="ARBA00022946"/>
    </source>
</evidence>
<comment type="caution">
    <text evidence="8">The sequence shown here is derived from an EMBL/GenBank/DDBJ whole genome shotgun (WGS) entry which is preliminary data.</text>
</comment>
<dbReference type="EMBL" id="CAJPDQ010000004">
    <property type="protein sequence ID" value="CAF9908668.1"/>
    <property type="molecule type" value="Genomic_DNA"/>
</dbReference>
<evidence type="ECO:0000256" key="1">
    <source>
        <dbReference type="ARBA" id="ARBA00004173"/>
    </source>
</evidence>
<dbReference type="GO" id="GO:0005762">
    <property type="term" value="C:mitochondrial large ribosomal subunit"/>
    <property type="evidence" value="ECO:0007669"/>
    <property type="project" value="TreeGrafter"/>
</dbReference>
<dbReference type="PANTHER" id="PTHR21026:SF2">
    <property type="entry name" value="LARGE RIBOSOMAL SUBUNIT PROTEIN BL32M"/>
    <property type="match status" value="1"/>
</dbReference>
<dbReference type="InterPro" id="IPR011332">
    <property type="entry name" value="Ribosomal_zn-bd"/>
</dbReference>
<dbReference type="InterPro" id="IPR051991">
    <property type="entry name" value="Mitoribosomal_protein_bL32"/>
</dbReference>
<evidence type="ECO:0000256" key="6">
    <source>
        <dbReference type="ARBA" id="ARBA00023274"/>
    </source>
</evidence>
<dbReference type="AlphaFoldDB" id="A0A8H3EQK0"/>
<keyword evidence="6" id="KW-0687">Ribonucleoprotein</keyword>
<dbReference type="Pfam" id="PF01783">
    <property type="entry name" value="Ribosomal_L32p"/>
    <property type="match status" value="1"/>
</dbReference>
<dbReference type="OrthoDB" id="2014905at2759"/>
<dbReference type="Proteomes" id="UP000664169">
    <property type="component" value="Unassembled WGS sequence"/>
</dbReference>
<organism evidence="8 9">
    <name type="scientific">Gomphillus americanus</name>
    <dbReference type="NCBI Taxonomy" id="1940652"/>
    <lineage>
        <taxon>Eukaryota</taxon>
        <taxon>Fungi</taxon>
        <taxon>Dikarya</taxon>
        <taxon>Ascomycota</taxon>
        <taxon>Pezizomycotina</taxon>
        <taxon>Lecanoromycetes</taxon>
        <taxon>OSLEUM clade</taxon>
        <taxon>Ostropomycetidae</taxon>
        <taxon>Ostropales</taxon>
        <taxon>Graphidaceae</taxon>
        <taxon>Gomphilloideae</taxon>
        <taxon>Gomphillus</taxon>
    </lineage>
</organism>
<keyword evidence="3" id="KW-0809">Transit peptide</keyword>
<comment type="similarity">
    <text evidence="2">Belongs to the bacterial ribosomal protein bL32 family.</text>
</comment>
<keyword evidence="5" id="KW-0496">Mitochondrion</keyword>
<keyword evidence="9" id="KW-1185">Reference proteome</keyword>
<dbReference type="SUPFAM" id="SSF57829">
    <property type="entry name" value="Zn-binding ribosomal proteins"/>
    <property type="match status" value="1"/>
</dbReference>
<gene>
    <name evidence="8" type="ORF">GOMPHAMPRED_006257</name>
</gene>
<proteinExistence type="inferred from homology"/>
<evidence type="ECO:0000256" key="2">
    <source>
        <dbReference type="ARBA" id="ARBA00008560"/>
    </source>
</evidence>
<dbReference type="GO" id="GO:0003735">
    <property type="term" value="F:structural constituent of ribosome"/>
    <property type="evidence" value="ECO:0007669"/>
    <property type="project" value="InterPro"/>
</dbReference>
<evidence type="ECO:0000256" key="7">
    <source>
        <dbReference type="ARBA" id="ARBA00039935"/>
    </source>
</evidence>
<dbReference type="GO" id="GO:0006412">
    <property type="term" value="P:translation"/>
    <property type="evidence" value="ECO:0007669"/>
    <property type="project" value="InterPro"/>
</dbReference>
<evidence type="ECO:0000256" key="4">
    <source>
        <dbReference type="ARBA" id="ARBA00022980"/>
    </source>
</evidence>
<comment type="subcellular location">
    <subcellularLocation>
        <location evidence="1">Mitochondrion</location>
    </subcellularLocation>
</comment>
<evidence type="ECO:0000256" key="5">
    <source>
        <dbReference type="ARBA" id="ARBA00023128"/>
    </source>
</evidence>